<dbReference type="PANTHER" id="PTHR11785">
    <property type="entry name" value="AMINO ACID TRANSPORTER"/>
    <property type="match status" value="1"/>
</dbReference>
<dbReference type="InterPro" id="IPR050598">
    <property type="entry name" value="AminoAcid_Transporter"/>
</dbReference>
<dbReference type="RefSeq" id="WP_255900849.1">
    <property type="nucleotide sequence ID" value="NZ_JAFMZO010000002.1"/>
</dbReference>
<keyword evidence="4 5" id="KW-0472">Membrane</keyword>
<proteinExistence type="predicted"/>
<name>A0ABW4ZNM9_9SPHI</name>
<gene>
    <name evidence="6" type="ORF">ACFSJU_13670</name>
</gene>
<feature type="transmembrane region" description="Helical" evidence="5">
    <location>
        <begin position="368"/>
        <end position="388"/>
    </location>
</feature>
<dbReference type="PIRSF" id="PIRSF006060">
    <property type="entry name" value="AA_transporter"/>
    <property type="match status" value="1"/>
</dbReference>
<feature type="transmembrane region" description="Helical" evidence="5">
    <location>
        <begin position="197"/>
        <end position="220"/>
    </location>
</feature>
<feature type="transmembrane region" description="Helical" evidence="5">
    <location>
        <begin position="96"/>
        <end position="119"/>
    </location>
</feature>
<evidence type="ECO:0000256" key="2">
    <source>
        <dbReference type="ARBA" id="ARBA00022692"/>
    </source>
</evidence>
<dbReference type="InterPro" id="IPR002293">
    <property type="entry name" value="AA/rel_permease1"/>
</dbReference>
<feature type="transmembrane region" description="Helical" evidence="5">
    <location>
        <begin position="426"/>
        <end position="445"/>
    </location>
</feature>
<dbReference type="Proteomes" id="UP001597387">
    <property type="component" value="Unassembled WGS sequence"/>
</dbReference>
<evidence type="ECO:0000313" key="7">
    <source>
        <dbReference type="Proteomes" id="UP001597387"/>
    </source>
</evidence>
<dbReference type="EMBL" id="JBHUHZ010000002">
    <property type="protein sequence ID" value="MFD2163451.1"/>
    <property type="molecule type" value="Genomic_DNA"/>
</dbReference>
<organism evidence="6 7">
    <name type="scientific">Paradesertivirga mongoliensis</name>
    <dbReference type="NCBI Taxonomy" id="2100740"/>
    <lineage>
        <taxon>Bacteria</taxon>
        <taxon>Pseudomonadati</taxon>
        <taxon>Bacteroidota</taxon>
        <taxon>Sphingobacteriia</taxon>
        <taxon>Sphingobacteriales</taxon>
        <taxon>Sphingobacteriaceae</taxon>
        <taxon>Paradesertivirga</taxon>
    </lineage>
</organism>
<comment type="subcellular location">
    <subcellularLocation>
        <location evidence="1">Membrane</location>
        <topology evidence="1">Multi-pass membrane protein</topology>
    </subcellularLocation>
</comment>
<feature type="transmembrane region" description="Helical" evidence="5">
    <location>
        <begin position="241"/>
        <end position="262"/>
    </location>
</feature>
<feature type="transmembrane region" description="Helical" evidence="5">
    <location>
        <begin position="341"/>
        <end position="362"/>
    </location>
</feature>
<dbReference type="Pfam" id="PF13520">
    <property type="entry name" value="AA_permease_2"/>
    <property type="match status" value="1"/>
</dbReference>
<keyword evidence="2 5" id="KW-0812">Transmembrane</keyword>
<evidence type="ECO:0000256" key="1">
    <source>
        <dbReference type="ARBA" id="ARBA00004141"/>
    </source>
</evidence>
<feature type="transmembrane region" description="Helical" evidence="5">
    <location>
        <begin position="139"/>
        <end position="157"/>
    </location>
</feature>
<protein>
    <submittedName>
        <fullName evidence="6">APC family permease</fullName>
    </submittedName>
</protein>
<feature type="transmembrane region" description="Helical" evidence="5">
    <location>
        <begin position="282"/>
        <end position="303"/>
    </location>
</feature>
<reference evidence="7" key="1">
    <citation type="journal article" date="2019" name="Int. J. Syst. Evol. Microbiol.">
        <title>The Global Catalogue of Microorganisms (GCM) 10K type strain sequencing project: providing services to taxonomists for standard genome sequencing and annotation.</title>
        <authorList>
            <consortium name="The Broad Institute Genomics Platform"/>
            <consortium name="The Broad Institute Genome Sequencing Center for Infectious Disease"/>
            <person name="Wu L."/>
            <person name="Ma J."/>
        </authorList>
    </citation>
    <scope>NUCLEOTIDE SEQUENCE [LARGE SCALE GENOMIC DNA]</scope>
    <source>
        <strain evidence="7">KCTC 42217</strain>
    </source>
</reference>
<evidence type="ECO:0000256" key="3">
    <source>
        <dbReference type="ARBA" id="ARBA00022989"/>
    </source>
</evidence>
<dbReference type="Gene3D" id="1.20.1740.10">
    <property type="entry name" value="Amino acid/polyamine transporter I"/>
    <property type="match status" value="1"/>
</dbReference>
<feature type="transmembrane region" description="Helical" evidence="5">
    <location>
        <begin position="53"/>
        <end position="75"/>
    </location>
</feature>
<accession>A0ABW4ZNM9</accession>
<keyword evidence="3 5" id="KW-1133">Transmembrane helix</keyword>
<evidence type="ECO:0000256" key="4">
    <source>
        <dbReference type="ARBA" id="ARBA00023136"/>
    </source>
</evidence>
<feature type="transmembrane region" description="Helical" evidence="5">
    <location>
        <begin position="164"/>
        <end position="185"/>
    </location>
</feature>
<sequence>MENKQIFEEKTELERKLGLTETLSIVVNRIIGSGIFRTPAPIMFITASVSMFYGVWIIGGIATILGALCYAELVAMMPRSGGPYVFLKAAYPPIITFLRGWAMFFVSETGSIAAVALFFSENALTAINANTGGLQEGVMAIALVFILTAANSFGIQLSGIFQNIFGFLKVGLLVSIIVLSLSQGIESDNFKDAVDKPWTWAGLVSIFTALRYGFFAYSGWEGATYVAEEVKNPRKNLPLSLFFGIGVVMLLYLLINTAYLNLLGPEAMGASKGVAIDSMKVVLGSAGGLLVAIAIMVSTFGNVNTQILVKSRTWYAMARDKLFFRSLSAIHPRYKTPNYSMFAQAGWAAILILCATFAESAYEAVIDYFSFTSSVFNVLTFASIYVLRKKYPDVFRPYKTWGYPLTLIVVLLIQGTFMVVTLVTAFIPSLLGIALTLSGLIYYHFAVPAEVKGSVAKMEE</sequence>
<evidence type="ECO:0000313" key="6">
    <source>
        <dbReference type="EMBL" id="MFD2163451.1"/>
    </source>
</evidence>
<evidence type="ECO:0000256" key="5">
    <source>
        <dbReference type="SAM" id="Phobius"/>
    </source>
</evidence>
<dbReference type="PANTHER" id="PTHR11785:SF512">
    <property type="entry name" value="SOBREMESA, ISOFORM B"/>
    <property type="match status" value="1"/>
</dbReference>
<feature type="transmembrane region" description="Helical" evidence="5">
    <location>
        <begin position="400"/>
        <end position="420"/>
    </location>
</feature>
<comment type="caution">
    <text evidence="6">The sequence shown here is derived from an EMBL/GenBank/DDBJ whole genome shotgun (WGS) entry which is preliminary data.</text>
</comment>
<keyword evidence="7" id="KW-1185">Reference proteome</keyword>